<feature type="compositionally biased region" description="Polar residues" evidence="1">
    <location>
        <begin position="27"/>
        <end position="45"/>
    </location>
</feature>
<proteinExistence type="predicted"/>
<protein>
    <submittedName>
        <fullName evidence="2">Uncharacterized protein</fullName>
    </submittedName>
</protein>
<feature type="compositionally biased region" description="Basic and acidic residues" evidence="1">
    <location>
        <begin position="67"/>
        <end position="78"/>
    </location>
</feature>
<comment type="caution">
    <text evidence="2">The sequence shown here is derived from an EMBL/GenBank/DDBJ whole genome shotgun (WGS) entry which is preliminary data.</text>
</comment>
<evidence type="ECO:0000313" key="2">
    <source>
        <dbReference type="EMBL" id="KAH8010011.1"/>
    </source>
</evidence>
<name>A0A9J6D7E9_RHIMP</name>
<accession>A0A9J6D7E9</accession>
<sequence length="185" mass="20327">MRECFRRRSYVAAARGFPPVHDEPANDEQNSHPVTTRSTEQTTGLQVLKPRSPVPTTSRTPNYLDNAAEHEWVDEHATLPEPEPLMDAGKNSSESSHNGADTEQAVSSSPETSSAETSRESWVVSSSEGEEQKVPDHDNGEELPELLVDEANFPPLDVATPHLVIPALRPELVATMPGHLTRCSW</sequence>
<reference evidence="2" key="2">
    <citation type="submission" date="2021-09" db="EMBL/GenBank/DDBJ databases">
        <authorList>
            <person name="Jia N."/>
            <person name="Wang J."/>
            <person name="Shi W."/>
            <person name="Du L."/>
            <person name="Sun Y."/>
            <person name="Zhan W."/>
            <person name="Jiang J."/>
            <person name="Wang Q."/>
            <person name="Zhang B."/>
            <person name="Ji P."/>
            <person name="Sakyi L.B."/>
            <person name="Cui X."/>
            <person name="Yuan T."/>
            <person name="Jiang B."/>
            <person name="Yang W."/>
            <person name="Lam T.T.-Y."/>
            <person name="Chang Q."/>
            <person name="Ding S."/>
            <person name="Wang X."/>
            <person name="Zhu J."/>
            <person name="Ruan X."/>
            <person name="Zhao L."/>
            <person name="Wei J."/>
            <person name="Que T."/>
            <person name="Du C."/>
            <person name="Cheng J."/>
            <person name="Dai P."/>
            <person name="Han X."/>
            <person name="Huang E."/>
            <person name="Gao Y."/>
            <person name="Liu J."/>
            <person name="Shao H."/>
            <person name="Ye R."/>
            <person name="Li L."/>
            <person name="Wei W."/>
            <person name="Wang X."/>
            <person name="Wang C."/>
            <person name="Huo Q."/>
            <person name="Li W."/>
            <person name="Guo W."/>
            <person name="Chen H."/>
            <person name="Chen S."/>
            <person name="Zhou L."/>
            <person name="Zhou L."/>
            <person name="Ni X."/>
            <person name="Tian J."/>
            <person name="Zhou Y."/>
            <person name="Sheng Y."/>
            <person name="Liu T."/>
            <person name="Pan Y."/>
            <person name="Xia L."/>
            <person name="Li J."/>
            <person name="Zhao F."/>
            <person name="Cao W."/>
        </authorList>
    </citation>
    <scope>NUCLEOTIDE SEQUENCE</scope>
    <source>
        <strain evidence="2">Rmic-2018</strain>
        <tissue evidence="2">Larvae</tissue>
    </source>
</reference>
<keyword evidence="3" id="KW-1185">Reference proteome</keyword>
<dbReference type="EMBL" id="JABSTU010000011">
    <property type="protein sequence ID" value="KAH8010011.1"/>
    <property type="molecule type" value="Genomic_DNA"/>
</dbReference>
<feature type="compositionally biased region" description="Low complexity" evidence="1">
    <location>
        <begin position="50"/>
        <end position="61"/>
    </location>
</feature>
<evidence type="ECO:0000256" key="1">
    <source>
        <dbReference type="SAM" id="MobiDB-lite"/>
    </source>
</evidence>
<gene>
    <name evidence="2" type="ORF">HPB51_024361</name>
</gene>
<organism evidence="2 3">
    <name type="scientific">Rhipicephalus microplus</name>
    <name type="common">Cattle tick</name>
    <name type="synonym">Boophilus microplus</name>
    <dbReference type="NCBI Taxonomy" id="6941"/>
    <lineage>
        <taxon>Eukaryota</taxon>
        <taxon>Metazoa</taxon>
        <taxon>Ecdysozoa</taxon>
        <taxon>Arthropoda</taxon>
        <taxon>Chelicerata</taxon>
        <taxon>Arachnida</taxon>
        <taxon>Acari</taxon>
        <taxon>Parasitiformes</taxon>
        <taxon>Ixodida</taxon>
        <taxon>Ixodoidea</taxon>
        <taxon>Ixodidae</taxon>
        <taxon>Rhipicephalinae</taxon>
        <taxon>Rhipicephalus</taxon>
        <taxon>Boophilus</taxon>
    </lineage>
</organism>
<dbReference type="Proteomes" id="UP000821866">
    <property type="component" value="Chromosome 9"/>
</dbReference>
<feature type="compositionally biased region" description="Polar residues" evidence="1">
    <location>
        <begin position="90"/>
        <end position="106"/>
    </location>
</feature>
<dbReference type="AlphaFoldDB" id="A0A9J6D7E9"/>
<feature type="region of interest" description="Disordered" evidence="1">
    <location>
        <begin position="14"/>
        <end position="146"/>
    </location>
</feature>
<reference evidence="2" key="1">
    <citation type="journal article" date="2020" name="Cell">
        <title>Large-Scale Comparative Analyses of Tick Genomes Elucidate Their Genetic Diversity and Vector Capacities.</title>
        <authorList>
            <consortium name="Tick Genome and Microbiome Consortium (TIGMIC)"/>
            <person name="Jia N."/>
            <person name="Wang J."/>
            <person name="Shi W."/>
            <person name="Du L."/>
            <person name="Sun Y."/>
            <person name="Zhan W."/>
            <person name="Jiang J.F."/>
            <person name="Wang Q."/>
            <person name="Zhang B."/>
            <person name="Ji P."/>
            <person name="Bell-Sakyi L."/>
            <person name="Cui X.M."/>
            <person name="Yuan T.T."/>
            <person name="Jiang B.G."/>
            <person name="Yang W.F."/>
            <person name="Lam T.T."/>
            <person name="Chang Q.C."/>
            <person name="Ding S.J."/>
            <person name="Wang X.J."/>
            <person name="Zhu J.G."/>
            <person name="Ruan X.D."/>
            <person name="Zhao L."/>
            <person name="Wei J.T."/>
            <person name="Ye R.Z."/>
            <person name="Que T.C."/>
            <person name="Du C.H."/>
            <person name="Zhou Y.H."/>
            <person name="Cheng J.X."/>
            <person name="Dai P.F."/>
            <person name="Guo W.B."/>
            <person name="Han X.H."/>
            <person name="Huang E.J."/>
            <person name="Li L.F."/>
            <person name="Wei W."/>
            <person name="Gao Y.C."/>
            <person name="Liu J.Z."/>
            <person name="Shao H.Z."/>
            <person name="Wang X."/>
            <person name="Wang C.C."/>
            <person name="Yang T.C."/>
            <person name="Huo Q.B."/>
            <person name="Li W."/>
            <person name="Chen H.Y."/>
            <person name="Chen S.E."/>
            <person name="Zhou L.G."/>
            <person name="Ni X.B."/>
            <person name="Tian J.H."/>
            <person name="Sheng Y."/>
            <person name="Liu T."/>
            <person name="Pan Y.S."/>
            <person name="Xia L.Y."/>
            <person name="Li J."/>
            <person name="Zhao F."/>
            <person name="Cao W.C."/>
        </authorList>
    </citation>
    <scope>NUCLEOTIDE SEQUENCE</scope>
    <source>
        <strain evidence="2">Rmic-2018</strain>
    </source>
</reference>
<feature type="compositionally biased region" description="Low complexity" evidence="1">
    <location>
        <begin position="107"/>
        <end position="127"/>
    </location>
</feature>
<feature type="compositionally biased region" description="Basic and acidic residues" evidence="1">
    <location>
        <begin position="130"/>
        <end position="140"/>
    </location>
</feature>
<evidence type="ECO:0000313" key="3">
    <source>
        <dbReference type="Proteomes" id="UP000821866"/>
    </source>
</evidence>